<dbReference type="GO" id="GO:0016740">
    <property type="term" value="F:transferase activity"/>
    <property type="evidence" value="ECO:0007669"/>
    <property type="project" value="UniProtKB-KW"/>
</dbReference>
<proteinExistence type="predicted"/>
<sequence>MTVYDQDYDLRENLPAFLEQKYEPGYEVIVVDESSTDETPDVLKLLKNDYKHLYTTFLPKPTYYVKRKMQSLNIGLKAAKNDWVIFANANHKPDGDYILQAIDDTLDFTAEVVLGYLTKKGIKLQSFDTCQEVKDYIIRKERKIQKVRTRKRKNYRFGRYDFIIIRKRLAIEILGYYEQSPSFWQRQAMRWHIFWKNLMSSYERITYLPKE</sequence>
<reference evidence="2 3" key="1">
    <citation type="submission" date="2016-11" db="EMBL/GenBank/DDBJ databases">
        <authorList>
            <person name="Jaros S."/>
            <person name="Januszkiewicz K."/>
            <person name="Wedrychowicz H."/>
        </authorList>
    </citation>
    <scope>NUCLEOTIDE SEQUENCE [LARGE SCALE GENOMIC DNA]</scope>
    <source>
        <strain evidence="2 3">KHT3</strain>
    </source>
</reference>
<dbReference type="AlphaFoldDB" id="A0A1M6TJK5"/>
<dbReference type="InterPro" id="IPR050834">
    <property type="entry name" value="Glycosyltransf_2"/>
</dbReference>
<dbReference type="OrthoDB" id="9800276at2"/>
<dbReference type="Pfam" id="PF00535">
    <property type="entry name" value="Glycos_transf_2"/>
    <property type="match status" value="1"/>
</dbReference>
<dbReference type="InterPro" id="IPR029044">
    <property type="entry name" value="Nucleotide-diphossugar_trans"/>
</dbReference>
<keyword evidence="2" id="KW-0808">Transferase</keyword>
<evidence type="ECO:0000259" key="1">
    <source>
        <dbReference type="Pfam" id="PF00535"/>
    </source>
</evidence>
<evidence type="ECO:0000313" key="2">
    <source>
        <dbReference type="EMBL" id="SHK57262.1"/>
    </source>
</evidence>
<dbReference type="Gene3D" id="3.90.550.10">
    <property type="entry name" value="Spore Coat Polysaccharide Biosynthesis Protein SpsA, Chain A"/>
    <property type="match status" value="1"/>
</dbReference>
<gene>
    <name evidence="2" type="ORF">SAMN05216463_10658</name>
</gene>
<dbReference type="EMBL" id="FRBD01000006">
    <property type="protein sequence ID" value="SHK57262.1"/>
    <property type="molecule type" value="Genomic_DNA"/>
</dbReference>
<dbReference type="PANTHER" id="PTHR43685">
    <property type="entry name" value="GLYCOSYLTRANSFERASE"/>
    <property type="match status" value="1"/>
</dbReference>
<dbReference type="PANTHER" id="PTHR43685:SF2">
    <property type="entry name" value="GLYCOSYLTRANSFERASE 2-LIKE DOMAIN-CONTAINING PROTEIN"/>
    <property type="match status" value="1"/>
</dbReference>
<dbReference type="RefSeq" id="WP_073206521.1">
    <property type="nucleotide sequence ID" value="NZ_FRBD01000006.1"/>
</dbReference>
<feature type="domain" description="Glycosyltransferase 2-like" evidence="1">
    <location>
        <begin position="3"/>
        <end position="160"/>
    </location>
</feature>
<organism evidence="2 3">
    <name type="scientific">Xylanibacter ruminicola</name>
    <name type="common">Prevotella ruminicola</name>
    <dbReference type="NCBI Taxonomy" id="839"/>
    <lineage>
        <taxon>Bacteria</taxon>
        <taxon>Pseudomonadati</taxon>
        <taxon>Bacteroidota</taxon>
        <taxon>Bacteroidia</taxon>
        <taxon>Bacteroidales</taxon>
        <taxon>Prevotellaceae</taxon>
        <taxon>Xylanibacter</taxon>
    </lineage>
</organism>
<accession>A0A1M6TJK5</accession>
<name>A0A1M6TJK5_XYLRU</name>
<dbReference type="SUPFAM" id="SSF53448">
    <property type="entry name" value="Nucleotide-diphospho-sugar transferases"/>
    <property type="match status" value="1"/>
</dbReference>
<evidence type="ECO:0000313" key="3">
    <source>
        <dbReference type="Proteomes" id="UP000184130"/>
    </source>
</evidence>
<dbReference type="Proteomes" id="UP000184130">
    <property type="component" value="Unassembled WGS sequence"/>
</dbReference>
<dbReference type="InterPro" id="IPR001173">
    <property type="entry name" value="Glyco_trans_2-like"/>
</dbReference>
<protein>
    <submittedName>
        <fullName evidence="2">Glycosyl transferase family 2</fullName>
    </submittedName>
</protein>